<dbReference type="SUPFAM" id="SSF56112">
    <property type="entry name" value="Protein kinase-like (PK-like)"/>
    <property type="match status" value="1"/>
</dbReference>
<dbReference type="RefSeq" id="WP_120625216.1">
    <property type="nucleotide sequence ID" value="NZ_RAWG01000052.1"/>
</dbReference>
<organism evidence="6 7">
    <name type="scientific">Corallococcus sicarius</name>
    <dbReference type="NCBI Taxonomy" id="2316726"/>
    <lineage>
        <taxon>Bacteria</taxon>
        <taxon>Pseudomonadati</taxon>
        <taxon>Myxococcota</taxon>
        <taxon>Myxococcia</taxon>
        <taxon>Myxococcales</taxon>
        <taxon>Cystobacterineae</taxon>
        <taxon>Myxococcaceae</taxon>
        <taxon>Corallococcus</taxon>
    </lineage>
</organism>
<evidence type="ECO:0000259" key="5">
    <source>
        <dbReference type="PROSITE" id="PS50011"/>
    </source>
</evidence>
<name>A0A3A8NW14_9BACT</name>
<dbReference type="GO" id="GO:0005524">
    <property type="term" value="F:ATP binding"/>
    <property type="evidence" value="ECO:0007669"/>
    <property type="project" value="UniProtKB-KW"/>
</dbReference>
<sequence>MSKRTVTDENGTVHALEHCLGEGGQGSVWRTRNGHRVVKLCSRTRDREALRRQIAFVKRLDLRDLHVARPLALLRPPEVGYVAEFLSDMVPVRTLLAPPRGLAVERWYQDTGGLQRRLRLLAHAGEALAGLHAKGLIYGDISHDNVFISGPVEANEAWLIDLDNLRHDSDPQSALYTPGYGAPEVVSGARGPTSLSDAWAFAVLAFHALTLIHPFCGDLVTEGEPELEEEAFAARLPWVDHSSDPRNRSSHGIAREQVLGQQLAALARKTFEEGAQDILKRPGVASWVERLHLAADQTVPCATCRQTFFVTAPACPWCGIARPPLAHVKILRWEPGRGVIEAMGARALLPLAGTPVRLTRRHTRGESGLRARAVELSLELRERGVLVRQHDTPAWVTPPGRTDAAAATSVTERGRVLPLDVPERSWVVHFGPVETPHRVALISGGTR</sequence>
<reference evidence="7" key="1">
    <citation type="submission" date="2018-09" db="EMBL/GenBank/DDBJ databases">
        <authorList>
            <person name="Livingstone P.G."/>
            <person name="Whitworth D.E."/>
        </authorList>
    </citation>
    <scope>NUCLEOTIDE SEQUENCE [LARGE SCALE GENOMIC DNA]</scope>
    <source>
        <strain evidence="7">CA040B</strain>
    </source>
</reference>
<evidence type="ECO:0000256" key="3">
    <source>
        <dbReference type="ARBA" id="ARBA00022777"/>
    </source>
</evidence>
<evidence type="ECO:0000313" key="7">
    <source>
        <dbReference type="Proteomes" id="UP000273405"/>
    </source>
</evidence>
<evidence type="ECO:0000256" key="1">
    <source>
        <dbReference type="ARBA" id="ARBA00022679"/>
    </source>
</evidence>
<dbReference type="EMBL" id="RAWG01000052">
    <property type="protein sequence ID" value="RKH44292.1"/>
    <property type="molecule type" value="Genomic_DNA"/>
</dbReference>
<dbReference type="PANTHER" id="PTHR43289:SF6">
    <property type="entry name" value="SERINE_THREONINE-PROTEIN KINASE NEKL-3"/>
    <property type="match status" value="1"/>
</dbReference>
<keyword evidence="4" id="KW-0067">ATP-binding</keyword>
<dbReference type="GO" id="GO:0004674">
    <property type="term" value="F:protein serine/threonine kinase activity"/>
    <property type="evidence" value="ECO:0007669"/>
    <property type="project" value="TreeGrafter"/>
</dbReference>
<keyword evidence="3" id="KW-0418">Kinase</keyword>
<dbReference type="PANTHER" id="PTHR43289">
    <property type="entry name" value="MITOGEN-ACTIVATED PROTEIN KINASE KINASE KINASE 20-RELATED"/>
    <property type="match status" value="1"/>
</dbReference>
<evidence type="ECO:0000313" key="6">
    <source>
        <dbReference type="EMBL" id="RKH44292.1"/>
    </source>
</evidence>
<protein>
    <recommendedName>
        <fullName evidence="5">Protein kinase domain-containing protein</fullName>
    </recommendedName>
</protein>
<comment type="caution">
    <text evidence="6">The sequence shown here is derived from an EMBL/GenBank/DDBJ whole genome shotgun (WGS) entry which is preliminary data.</text>
</comment>
<evidence type="ECO:0000256" key="2">
    <source>
        <dbReference type="ARBA" id="ARBA00022741"/>
    </source>
</evidence>
<dbReference type="Gene3D" id="1.10.510.10">
    <property type="entry name" value="Transferase(Phosphotransferase) domain 1"/>
    <property type="match status" value="1"/>
</dbReference>
<dbReference type="Proteomes" id="UP000273405">
    <property type="component" value="Unassembled WGS sequence"/>
</dbReference>
<dbReference type="InterPro" id="IPR011009">
    <property type="entry name" value="Kinase-like_dom_sf"/>
</dbReference>
<keyword evidence="2" id="KW-0547">Nucleotide-binding</keyword>
<dbReference type="InterPro" id="IPR000719">
    <property type="entry name" value="Prot_kinase_dom"/>
</dbReference>
<keyword evidence="7" id="KW-1185">Reference proteome</keyword>
<dbReference type="Pfam" id="PF00069">
    <property type="entry name" value="Pkinase"/>
    <property type="match status" value="1"/>
</dbReference>
<evidence type="ECO:0000256" key="4">
    <source>
        <dbReference type="ARBA" id="ARBA00022840"/>
    </source>
</evidence>
<keyword evidence="1" id="KW-0808">Transferase</keyword>
<dbReference type="SMART" id="SM00220">
    <property type="entry name" value="S_TKc"/>
    <property type="match status" value="1"/>
</dbReference>
<feature type="domain" description="Protein kinase" evidence="5">
    <location>
        <begin position="14"/>
        <end position="295"/>
    </location>
</feature>
<proteinExistence type="predicted"/>
<accession>A0A3A8NW14</accession>
<gene>
    <name evidence="6" type="ORF">D7X12_10960</name>
</gene>
<dbReference type="OrthoDB" id="1022767at2"/>
<dbReference type="AlphaFoldDB" id="A0A3A8NW14"/>
<dbReference type="PROSITE" id="PS50011">
    <property type="entry name" value="PROTEIN_KINASE_DOM"/>
    <property type="match status" value="1"/>
</dbReference>